<dbReference type="GO" id="GO:0016301">
    <property type="term" value="F:kinase activity"/>
    <property type="evidence" value="ECO:0007669"/>
    <property type="project" value="UniProtKB-KW"/>
</dbReference>
<dbReference type="InterPro" id="IPR007168">
    <property type="entry name" value="Phageshock_PspC_N"/>
</dbReference>
<dbReference type="SUPFAM" id="SSF55874">
    <property type="entry name" value="ATPase domain of HSP90 chaperone/DNA topoisomerase II/histidine kinase"/>
    <property type="match status" value="1"/>
</dbReference>
<feature type="transmembrane region" description="Helical" evidence="4">
    <location>
        <begin position="64"/>
        <end position="87"/>
    </location>
</feature>
<sequence>MFPDGCVPESHDMIEDMSNTPAPYSPQPAGQSAPFYPTFTRSREGRVVAGVASGLAKHLNVSVFWVRAILIFSAMLSGVGVFAYALVWIFTKIEKKGEGEKASTSGRWVSWGLVLLAIGGAAASVLISTGFAVGTLVPVGVVGVGLLMVWLAYDRGIESGPNVLIIVAGGVLMLAAIVLVVMNWDTQDGFFTALVAVLLTLAGVAALGVPLWVRMWDQLGEERAEKAAAAERADIASRLHDSVLQTLALIQKRADDPAEVARLARGQERELRQWLFDSHDKTPQTTGTVFTALERACGEVEDLYALRIVPVTVGTDESLTDTSQAAVMAAREALVNVAKHAGVETADVYAEIMLGELSIFVRDRGCGFDPDNVPNGHHGLAESVIGRVERAGGKVRIKSEIGSGTEVAITMDV</sequence>
<gene>
    <name evidence="7" type="primary">cgtS7</name>
    <name evidence="7" type="ORF">CDES_03155</name>
</gene>
<dbReference type="KEGG" id="cdx:CDES_03155"/>
<dbReference type="PATRIC" id="fig|931089.4.peg.639"/>
<feature type="domain" description="Histidine kinase/HSP90-like ATPase" evidence="5">
    <location>
        <begin position="328"/>
        <end position="412"/>
    </location>
</feature>
<keyword evidence="4" id="KW-1133">Transmembrane helix</keyword>
<keyword evidence="3" id="KW-0902">Two-component regulatory system</keyword>
<keyword evidence="4" id="KW-0812">Transmembrane</keyword>
<dbReference type="InterPro" id="IPR050482">
    <property type="entry name" value="Sensor_HK_TwoCompSys"/>
</dbReference>
<evidence type="ECO:0000256" key="3">
    <source>
        <dbReference type="ARBA" id="ARBA00023012"/>
    </source>
</evidence>
<feature type="transmembrane region" description="Helical" evidence="4">
    <location>
        <begin position="190"/>
        <end position="213"/>
    </location>
</feature>
<keyword evidence="4" id="KW-0472">Membrane</keyword>
<feature type="transmembrane region" description="Helical" evidence="4">
    <location>
        <begin position="163"/>
        <end position="184"/>
    </location>
</feature>
<evidence type="ECO:0000256" key="4">
    <source>
        <dbReference type="SAM" id="Phobius"/>
    </source>
</evidence>
<feature type="domain" description="Phage shock protein PspC N-terminal" evidence="6">
    <location>
        <begin position="38"/>
        <end position="91"/>
    </location>
</feature>
<dbReference type="PANTHER" id="PTHR24421:SF61">
    <property type="entry name" value="OXYGEN SENSOR HISTIDINE KINASE NREB"/>
    <property type="match status" value="1"/>
</dbReference>
<dbReference type="STRING" id="931089.CDES_03155"/>
<dbReference type="InterPro" id="IPR003594">
    <property type="entry name" value="HATPase_dom"/>
</dbReference>
<proteinExistence type="predicted"/>
<evidence type="ECO:0000259" key="5">
    <source>
        <dbReference type="Pfam" id="PF02518"/>
    </source>
</evidence>
<accession>A0A0M4CH52</accession>
<name>A0A0M4CH52_9CORY</name>
<dbReference type="InterPro" id="IPR036890">
    <property type="entry name" value="HATPase_C_sf"/>
</dbReference>
<dbReference type="Proteomes" id="UP000068067">
    <property type="component" value="Chromosome"/>
</dbReference>
<protein>
    <submittedName>
        <fullName evidence="7">Two component sensor kinase</fullName>
    </submittedName>
</protein>
<dbReference type="Pfam" id="PF04024">
    <property type="entry name" value="PspC"/>
    <property type="match status" value="1"/>
</dbReference>
<evidence type="ECO:0000313" key="8">
    <source>
        <dbReference type="Proteomes" id="UP000068067"/>
    </source>
</evidence>
<keyword evidence="2 7" id="KW-0418">Kinase</keyword>
<evidence type="ECO:0000256" key="1">
    <source>
        <dbReference type="ARBA" id="ARBA00022679"/>
    </source>
</evidence>
<organism evidence="7 8">
    <name type="scientific">Corynebacterium deserti GIMN1.010</name>
    <dbReference type="NCBI Taxonomy" id="931089"/>
    <lineage>
        <taxon>Bacteria</taxon>
        <taxon>Bacillati</taxon>
        <taxon>Actinomycetota</taxon>
        <taxon>Actinomycetes</taxon>
        <taxon>Mycobacteriales</taxon>
        <taxon>Corynebacteriaceae</taxon>
        <taxon>Corynebacterium</taxon>
    </lineage>
</organism>
<feature type="transmembrane region" description="Helical" evidence="4">
    <location>
        <begin position="108"/>
        <end position="127"/>
    </location>
</feature>
<feature type="transmembrane region" description="Helical" evidence="4">
    <location>
        <begin position="133"/>
        <end position="151"/>
    </location>
</feature>
<dbReference type="Gene3D" id="3.30.565.10">
    <property type="entry name" value="Histidine kinase-like ATPase, C-terminal domain"/>
    <property type="match status" value="1"/>
</dbReference>
<dbReference type="PANTHER" id="PTHR24421">
    <property type="entry name" value="NITRATE/NITRITE SENSOR PROTEIN NARX-RELATED"/>
    <property type="match status" value="1"/>
</dbReference>
<keyword evidence="8" id="KW-1185">Reference proteome</keyword>
<reference evidence="7 8" key="1">
    <citation type="submission" date="2014-08" db="EMBL/GenBank/DDBJ databases">
        <title>Complete genome sequence of Corynebacterium deserti GIMN1.010 (=DSM 45689), isolated from desert sand in western China.</title>
        <authorList>
            <person name="Ruckert C."/>
            <person name="Albersmeier A."/>
            <person name="Kalinowski J."/>
        </authorList>
    </citation>
    <scope>NUCLEOTIDE SEQUENCE [LARGE SCALE GENOMIC DNA]</scope>
    <source>
        <strain evidence="7 8">GIMN1.010</strain>
    </source>
</reference>
<evidence type="ECO:0000256" key="2">
    <source>
        <dbReference type="ARBA" id="ARBA00022777"/>
    </source>
</evidence>
<keyword evidence="1" id="KW-0808">Transferase</keyword>
<dbReference type="EMBL" id="CP009220">
    <property type="protein sequence ID" value="ALC05084.1"/>
    <property type="molecule type" value="Genomic_DNA"/>
</dbReference>
<dbReference type="AlphaFoldDB" id="A0A0M4CH52"/>
<evidence type="ECO:0000313" key="7">
    <source>
        <dbReference type="EMBL" id="ALC05084.1"/>
    </source>
</evidence>
<dbReference type="CDD" id="cd16917">
    <property type="entry name" value="HATPase_UhpB-NarQ-NarX-like"/>
    <property type="match status" value="1"/>
</dbReference>
<evidence type="ECO:0000259" key="6">
    <source>
        <dbReference type="Pfam" id="PF04024"/>
    </source>
</evidence>
<dbReference type="Pfam" id="PF02518">
    <property type="entry name" value="HATPase_c"/>
    <property type="match status" value="1"/>
</dbReference>
<dbReference type="GO" id="GO:0000160">
    <property type="term" value="P:phosphorelay signal transduction system"/>
    <property type="evidence" value="ECO:0007669"/>
    <property type="project" value="UniProtKB-KW"/>
</dbReference>